<name>A0A0F9ECY4_9ZZZZ</name>
<reference evidence="1" key="1">
    <citation type="journal article" date="2015" name="Nature">
        <title>Complex archaea that bridge the gap between prokaryotes and eukaryotes.</title>
        <authorList>
            <person name="Spang A."/>
            <person name="Saw J.H."/>
            <person name="Jorgensen S.L."/>
            <person name="Zaremba-Niedzwiedzka K."/>
            <person name="Martijn J."/>
            <person name="Lind A.E."/>
            <person name="van Eijk R."/>
            <person name="Schleper C."/>
            <person name="Guy L."/>
            <person name="Ettema T.J."/>
        </authorList>
    </citation>
    <scope>NUCLEOTIDE SEQUENCE</scope>
</reference>
<organism evidence="1">
    <name type="scientific">marine sediment metagenome</name>
    <dbReference type="NCBI Taxonomy" id="412755"/>
    <lineage>
        <taxon>unclassified sequences</taxon>
        <taxon>metagenomes</taxon>
        <taxon>ecological metagenomes</taxon>
    </lineage>
</organism>
<proteinExistence type="predicted"/>
<dbReference type="AlphaFoldDB" id="A0A0F9ECY4"/>
<dbReference type="EMBL" id="LAZR01037562">
    <property type="protein sequence ID" value="KKL21883.1"/>
    <property type="molecule type" value="Genomic_DNA"/>
</dbReference>
<protein>
    <submittedName>
        <fullName evidence="1">Uncharacterized protein</fullName>
    </submittedName>
</protein>
<gene>
    <name evidence="1" type="ORF">LCGC14_2441000</name>
</gene>
<comment type="caution">
    <text evidence="1">The sequence shown here is derived from an EMBL/GenBank/DDBJ whole genome shotgun (WGS) entry which is preliminary data.</text>
</comment>
<sequence>MPLFETEYETRRNPDAMSFEVEFTDGSRMVIEPHLCSVHEKGYGDDHKSYIDCIMFVPDAFGVPIPHPWTINLPLASALIEGLTEVGGYAKMNTELEG</sequence>
<accession>A0A0F9ECY4</accession>
<evidence type="ECO:0000313" key="1">
    <source>
        <dbReference type="EMBL" id="KKL21883.1"/>
    </source>
</evidence>